<dbReference type="Proteomes" id="UP000199053">
    <property type="component" value="Unassembled WGS sequence"/>
</dbReference>
<proteinExistence type="predicted"/>
<organism evidence="1 2">
    <name type="scientific">Maridesulfovibrio ferrireducens</name>
    <dbReference type="NCBI Taxonomy" id="246191"/>
    <lineage>
        <taxon>Bacteria</taxon>
        <taxon>Pseudomonadati</taxon>
        <taxon>Thermodesulfobacteriota</taxon>
        <taxon>Desulfovibrionia</taxon>
        <taxon>Desulfovibrionales</taxon>
        <taxon>Desulfovibrionaceae</taxon>
        <taxon>Maridesulfovibrio</taxon>
    </lineage>
</organism>
<dbReference type="OrthoDB" id="6289637at2"/>
<reference evidence="2" key="1">
    <citation type="submission" date="2016-10" db="EMBL/GenBank/DDBJ databases">
        <authorList>
            <person name="Varghese N."/>
            <person name="Submissions S."/>
        </authorList>
    </citation>
    <scope>NUCLEOTIDE SEQUENCE [LARGE SCALE GENOMIC DNA]</scope>
    <source>
        <strain evidence="2">DSM 16995</strain>
    </source>
</reference>
<name>A0A1G9BZ18_9BACT</name>
<evidence type="ECO:0000313" key="1">
    <source>
        <dbReference type="EMBL" id="SDK44716.1"/>
    </source>
</evidence>
<accession>A0A1G9BZ18</accession>
<dbReference type="EMBL" id="FNGA01000001">
    <property type="protein sequence ID" value="SDK44716.1"/>
    <property type="molecule type" value="Genomic_DNA"/>
</dbReference>
<dbReference type="InterPro" id="IPR027417">
    <property type="entry name" value="P-loop_NTPase"/>
</dbReference>
<evidence type="ECO:0008006" key="3">
    <source>
        <dbReference type="Google" id="ProtNLM"/>
    </source>
</evidence>
<keyword evidence="2" id="KW-1185">Reference proteome</keyword>
<sequence length="748" mass="85427">MGSPYKRCSISNFTSRKGGVGKTTLALLKAKAILDANEGEAVKILFFDLDINGTNTIEMVNSLNKMGFWDNKLKEVKHPCENNENSSDKKEIRANIVTLFERYMSGAEFSVKWATEKLSAETFCPSNPEHTLCLFKNKINIIGSFLEKKSTYTPDVLFDQMHSLWLIEMIRSIIRSALNGSAEKLYVIFDNSPGYTGLLPALEDWLTDLGPDICKFYFITTLDGQDFFGAMNSLEKVKGQIQAKTYAVYDYMGAVEEHETKPKEDPPYKHSAFRESKAEEIKDYLEKYDLFYNKLLSLASENIDCPYPTIKTGDSNSRERKDEIHKCQKCNFCYYRQEIAPLFKVFLKETSAYNKNPELEVPELKAPVVSFNIITNKAISSEIARLLYKAYVDEHKPMIETYNIIKLNSEESLSLLYSLSEFSKKYDYTIIKKDQTDVITDFMRQFKDKILPKQVLELREKNDSKSIKPPGVFMKDFHDSVAYYDKTIKDLLSDAGIKSNFDASMQEFSLKAKIQKFINSNHLDSIIIDENSASKLDSTGKPDYNQLSEEIYNQTPNYSRNNISQTLASCLKASVACLSSYSPEKITAKTISDVFLLQIVNFIQEDNSPEIKEMNNSMWFSIHSLVKEKSSQRLRDSGMNIDYEKLETLTTLLNALSRATNDIPFIQIACGKLFQQVTTIDEKIFILRTLHSMLEFESFYEGKTAAEVLTQLYEAFEKDNPTTLSISLSLKNMQNSLCGKAVNMEWTA</sequence>
<dbReference type="RefSeq" id="WP_092157859.1">
    <property type="nucleotide sequence ID" value="NZ_FNGA01000001.1"/>
</dbReference>
<dbReference type="Gene3D" id="3.40.50.300">
    <property type="entry name" value="P-loop containing nucleotide triphosphate hydrolases"/>
    <property type="match status" value="1"/>
</dbReference>
<dbReference type="AlphaFoldDB" id="A0A1G9BZ18"/>
<gene>
    <name evidence="1" type="ORF">SAMN05660337_0476</name>
</gene>
<evidence type="ECO:0000313" key="2">
    <source>
        <dbReference type="Proteomes" id="UP000199053"/>
    </source>
</evidence>
<protein>
    <recommendedName>
        <fullName evidence="3">AAA domain-containing protein</fullName>
    </recommendedName>
</protein>